<dbReference type="SUPFAM" id="SSF56112">
    <property type="entry name" value="Protein kinase-like (PK-like)"/>
    <property type="match status" value="1"/>
</dbReference>
<dbReference type="Proteomes" id="UP000838756">
    <property type="component" value="Unassembled WGS sequence"/>
</dbReference>
<dbReference type="AlphaFoldDB" id="A0A8S4QJD6"/>
<reference evidence="1" key="1">
    <citation type="submission" date="2022-03" db="EMBL/GenBank/DDBJ databases">
        <authorList>
            <person name="Lindestad O."/>
        </authorList>
    </citation>
    <scope>NUCLEOTIDE SEQUENCE</scope>
</reference>
<feature type="non-terminal residue" evidence="1">
    <location>
        <position position="45"/>
    </location>
</feature>
<evidence type="ECO:0000313" key="1">
    <source>
        <dbReference type="EMBL" id="CAH2208353.1"/>
    </source>
</evidence>
<keyword evidence="2" id="KW-1185">Reference proteome</keyword>
<sequence>MTAYSRDEFEKDVRVLAALSSPHLSRVLGVCRSPPVAVVLEYLEL</sequence>
<accession>A0A8S4QJD6</accession>
<organism evidence="1 2">
    <name type="scientific">Pararge aegeria aegeria</name>
    <dbReference type="NCBI Taxonomy" id="348720"/>
    <lineage>
        <taxon>Eukaryota</taxon>
        <taxon>Metazoa</taxon>
        <taxon>Ecdysozoa</taxon>
        <taxon>Arthropoda</taxon>
        <taxon>Hexapoda</taxon>
        <taxon>Insecta</taxon>
        <taxon>Pterygota</taxon>
        <taxon>Neoptera</taxon>
        <taxon>Endopterygota</taxon>
        <taxon>Lepidoptera</taxon>
        <taxon>Glossata</taxon>
        <taxon>Ditrysia</taxon>
        <taxon>Papilionoidea</taxon>
        <taxon>Nymphalidae</taxon>
        <taxon>Satyrinae</taxon>
        <taxon>Satyrini</taxon>
        <taxon>Parargina</taxon>
        <taxon>Pararge</taxon>
    </lineage>
</organism>
<evidence type="ECO:0000313" key="2">
    <source>
        <dbReference type="Proteomes" id="UP000838756"/>
    </source>
</evidence>
<dbReference type="Gene3D" id="3.30.200.20">
    <property type="entry name" value="Phosphorylase Kinase, domain 1"/>
    <property type="match status" value="1"/>
</dbReference>
<protein>
    <submittedName>
        <fullName evidence="1">Jg2762 protein</fullName>
    </submittedName>
</protein>
<gene>
    <name evidence="1" type="primary">jg2762</name>
    <name evidence="1" type="ORF">PAEG_LOCUS969</name>
</gene>
<dbReference type="InterPro" id="IPR011009">
    <property type="entry name" value="Kinase-like_dom_sf"/>
</dbReference>
<dbReference type="EMBL" id="CAKXAJ010003243">
    <property type="protein sequence ID" value="CAH2208353.1"/>
    <property type="molecule type" value="Genomic_DNA"/>
</dbReference>
<proteinExistence type="predicted"/>
<name>A0A8S4QJD6_9NEOP</name>
<dbReference type="OrthoDB" id="6071166at2759"/>
<comment type="caution">
    <text evidence="1">The sequence shown here is derived from an EMBL/GenBank/DDBJ whole genome shotgun (WGS) entry which is preliminary data.</text>
</comment>